<evidence type="ECO:0000313" key="4">
    <source>
        <dbReference type="Proteomes" id="UP000482295"/>
    </source>
</evidence>
<gene>
    <name evidence="3" type="ORF">F0475_01025</name>
</gene>
<keyword evidence="3" id="KW-0012">Acyltransferase</keyword>
<keyword evidence="1" id="KW-0812">Transmembrane</keyword>
<keyword evidence="4" id="KW-1185">Reference proteome</keyword>
<feature type="transmembrane region" description="Helical" evidence="1">
    <location>
        <begin position="44"/>
        <end position="62"/>
    </location>
</feature>
<comment type="caution">
    <text evidence="3">The sequence shown here is derived from an EMBL/GenBank/DDBJ whole genome shotgun (WGS) entry which is preliminary data.</text>
</comment>
<dbReference type="InterPro" id="IPR002656">
    <property type="entry name" value="Acyl_transf_3_dom"/>
</dbReference>
<protein>
    <submittedName>
        <fullName evidence="3">Acyltransferase</fullName>
    </submittedName>
</protein>
<evidence type="ECO:0000313" key="3">
    <source>
        <dbReference type="EMBL" id="MUL26934.1"/>
    </source>
</evidence>
<feature type="transmembrane region" description="Helical" evidence="1">
    <location>
        <begin position="74"/>
        <end position="98"/>
    </location>
</feature>
<name>A0A7C9L9J5_9BACT</name>
<dbReference type="Pfam" id="PF01757">
    <property type="entry name" value="Acyl_transf_3"/>
    <property type="match status" value="1"/>
</dbReference>
<keyword evidence="1" id="KW-1133">Transmembrane helix</keyword>
<feature type="transmembrane region" description="Helical" evidence="1">
    <location>
        <begin position="254"/>
        <end position="271"/>
    </location>
</feature>
<dbReference type="EMBL" id="VVIQ01000001">
    <property type="protein sequence ID" value="MUL26934.1"/>
    <property type="molecule type" value="Genomic_DNA"/>
</dbReference>
<feature type="transmembrane region" description="Helical" evidence="1">
    <location>
        <begin position="118"/>
        <end position="137"/>
    </location>
</feature>
<dbReference type="InterPro" id="IPR052734">
    <property type="entry name" value="Nod_factor_acetyltransferase"/>
</dbReference>
<feature type="domain" description="Acyltransferase 3" evidence="2">
    <location>
        <begin position="13"/>
        <end position="338"/>
    </location>
</feature>
<feature type="transmembrane region" description="Helical" evidence="1">
    <location>
        <begin position="188"/>
        <end position="211"/>
    </location>
</feature>
<feature type="transmembrane region" description="Helical" evidence="1">
    <location>
        <begin position="319"/>
        <end position="340"/>
    </location>
</feature>
<accession>A0A7C9L9J5</accession>
<organism evidence="3 4">
    <name type="scientific">Prevotella vespertina</name>
    <dbReference type="NCBI Taxonomy" id="2608404"/>
    <lineage>
        <taxon>Bacteria</taxon>
        <taxon>Pseudomonadati</taxon>
        <taxon>Bacteroidota</taxon>
        <taxon>Bacteroidia</taxon>
        <taxon>Bacteroidales</taxon>
        <taxon>Prevotellaceae</taxon>
        <taxon>Prevotella</taxon>
    </lineage>
</organism>
<proteinExistence type="predicted"/>
<dbReference type="Proteomes" id="UP000482295">
    <property type="component" value="Unassembled WGS sequence"/>
</dbReference>
<dbReference type="RefSeq" id="WP_155715005.1">
    <property type="nucleotide sequence ID" value="NZ_VVIQ01000001.1"/>
</dbReference>
<evidence type="ECO:0000256" key="1">
    <source>
        <dbReference type="SAM" id="Phobius"/>
    </source>
</evidence>
<dbReference type="AlphaFoldDB" id="A0A7C9L9J5"/>
<dbReference type="PANTHER" id="PTHR37312:SF1">
    <property type="entry name" value="MEMBRANE-BOUND ACYLTRANSFERASE YKRP-RELATED"/>
    <property type="match status" value="1"/>
</dbReference>
<evidence type="ECO:0000259" key="2">
    <source>
        <dbReference type="Pfam" id="PF01757"/>
    </source>
</evidence>
<sequence length="357" mass="41136">MIIQLHKAKPRVEELDFLKCVFITLMIAFHLVYIGNTYPVAKQYVYTFHMPGFLLVSGYLFNVRKSWSALGKTLLWIFIPYAIMESSYTLMAALLPIREHINHLTPAILLDHIFLHPIGPYWYLHTLILCGLSYYLAFKTPSERVFKTSGTDTTNVDLKPREGSKKGKIANFINTLNQPQQLWIGRTILLTLFLWLLSHSCQLLSVANAAYFLGGVIIRQGVGDFRKSFPAQWWIIILLIIISLDVNNYNRASYGGICIVYLVISTLLWLYRLQIPTQLRRIMLFVGRNTFPLLLFSPIFTMLAKYYQNLLIKIEPTGMLFLLISVLFAITGSFAITWVMDKIGLSRLFFGQRTFLK</sequence>
<keyword evidence="1" id="KW-0472">Membrane</keyword>
<feature type="transmembrane region" description="Helical" evidence="1">
    <location>
        <begin position="20"/>
        <end position="38"/>
    </location>
</feature>
<feature type="transmembrane region" description="Helical" evidence="1">
    <location>
        <begin position="291"/>
        <end position="307"/>
    </location>
</feature>
<dbReference type="GO" id="GO:0016747">
    <property type="term" value="F:acyltransferase activity, transferring groups other than amino-acyl groups"/>
    <property type="evidence" value="ECO:0007669"/>
    <property type="project" value="InterPro"/>
</dbReference>
<reference evidence="3 4" key="1">
    <citation type="submission" date="2019-09" db="EMBL/GenBank/DDBJ databases">
        <title>Prevotella A2879 sp. nov., isolated from an abscess of a patient.</title>
        <authorList>
            <person name="Buhl M."/>
            <person name="Oberhettinger P."/>
        </authorList>
    </citation>
    <scope>NUCLEOTIDE SEQUENCE [LARGE SCALE GENOMIC DNA]</scope>
    <source>
        <strain evidence="3 4">A2879</strain>
    </source>
</reference>
<keyword evidence="3" id="KW-0808">Transferase</keyword>
<feature type="transmembrane region" description="Helical" evidence="1">
    <location>
        <begin position="231"/>
        <end position="247"/>
    </location>
</feature>
<dbReference type="PANTHER" id="PTHR37312">
    <property type="entry name" value="MEMBRANE-BOUND ACYLTRANSFERASE YKRP-RELATED"/>
    <property type="match status" value="1"/>
</dbReference>